<dbReference type="Proteomes" id="UP000663879">
    <property type="component" value="Unassembled WGS sequence"/>
</dbReference>
<dbReference type="OrthoDB" id="265044at2759"/>
<dbReference type="FunFam" id="3.40.50.300:FF:001447">
    <property type="entry name" value="Ras-related protein Rab-1B"/>
    <property type="match status" value="1"/>
</dbReference>
<dbReference type="GO" id="GO:0003924">
    <property type="term" value="F:GTPase activity"/>
    <property type="evidence" value="ECO:0007669"/>
    <property type="project" value="InterPro"/>
</dbReference>
<dbReference type="SMART" id="SM00175">
    <property type="entry name" value="RAB"/>
    <property type="match status" value="1"/>
</dbReference>
<dbReference type="PANTHER" id="PTHR47978">
    <property type="match status" value="1"/>
</dbReference>
<gene>
    <name evidence="3" type="ORF">OXX778_LOCUS17830</name>
</gene>
<evidence type="ECO:0000313" key="3">
    <source>
        <dbReference type="EMBL" id="CAF1030303.1"/>
    </source>
</evidence>
<proteinExistence type="inferred from homology"/>
<keyword evidence="4" id="KW-1185">Reference proteome</keyword>
<dbReference type="PRINTS" id="PR00449">
    <property type="entry name" value="RASTRNSFRMNG"/>
</dbReference>
<dbReference type="PROSITE" id="PS51419">
    <property type="entry name" value="RAB"/>
    <property type="match status" value="1"/>
</dbReference>
<dbReference type="EMBL" id="CAJNOC010004685">
    <property type="protein sequence ID" value="CAF1030303.1"/>
    <property type="molecule type" value="Genomic_DNA"/>
</dbReference>
<reference evidence="3" key="1">
    <citation type="submission" date="2021-02" db="EMBL/GenBank/DDBJ databases">
        <authorList>
            <person name="Nowell W R."/>
        </authorList>
    </citation>
    <scope>NUCLEOTIDE SEQUENCE</scope>
    <source>
        <strain evidence="3">Ploen Becks lab</strain>
    </source>
</reference>
<dbReference type="SUPFAM" id="SSF52540">
    <property type="entry name" value="P-loop containing nucleoside triphosphate hydrolases"/>
    <property type="match status" value="1"/>
</dbReference>
<dbReference type="SMART" id="SM00174">
    <property type="entry name" value="RHO"/>
    <property type="match status" value="1"/>
</dbReference>
<keyword evidence="2" id="KW-0547">Nucleotide-binding</keyword>
<dbReference type="InterPro" id="IPR027417">
    <property type="entry name" value="P-loop_NTPase"/>
</dbReference>
<name>A0A814IXG2_9BILA</name>
<dbReference type="InterPro" id="IPR001806">
    <property type="entry name" value="Small_GTPase"/>
</dbReference>
<dbReference type="Pfam" id="PF00071">
    <property type="entry name" value="Ras"/>
    <property type="match status" value="1"/>
</dbReference>
<evidence type="ECO:0000256" key="1">
    <source>
        <dbReference type="ARBA" id="ARBA00006270"/>
    </source>
</evidence>
<dbReference type="AlphaFoldDB" id="A0A814IXG2"/>
<evidence type="ECO:0000313" key="4">
    <source>
        <dbReference type="Proteomes" id="UP000663879"/>
    </source>
</evidence>
<sequence length="186" mass="21312">MVFLRGKVLVIGDTCVGKSSLCQVLSSDGGIYPKNYSSTIMTELIIKQVQLTENNDTVELFLYDSSGKAIYFENCKETWLNADMIVLVFDLSNKESFGHVKFWYEKAKETFLYDKPIIGCVIGNKSDLSSVVNQANIKQMSDSMNMKYFECSAKENQNVMDPFKYLASEYVKKYNENIKKFKQIIE</sequence>
<comment type="caution">
    <text evidence="3">The sequence shown here is derived from an EMBL/GenBank/DDBJ whole genome shotgun (WGS) entry which is preliminary data.</text>
</comment>
<dbReference type="SMART" id="SM00173">
    <property type="entry name" value="RAS"/>
    <property type="match status" value="1"/>
</dbReference>
<dbReference type="Gene3D" id="3.40.50.300">
    <property type="entry name" value="P-loop containing nucleotide triphosphate hydrolases"/>
    <property type="match status" value="1"/>
</dbReference>
<protein>
    <submittedName>
        <fullName evidence="3">Uncharacterized protein</fullName>
    </submittedName>
</protein>
<comment type="similarity">
    <text evidence="1">Belongs to the small GTPase superfamily. Rab family.</text>
</comment>
<accession>A0A814IXG2</accession>
<organism evidence="3 4">
    <name type="scientific">Brachionus calyciflorus</name>
    <dbReference type="NCBI Taxonomy" id="104777"/>
    <lineage>
        <taxon>Eukaryota</taxon>
        <taxon>Metazoa</taxon>
        <taxon>Spiralia</taxon>
        <taxon>Gnathifera</taxon>
        <taxon>Rotifera</taxon>
        <taxon>Eurotatoria</taxon>
        <taxon>Monogononta</taxon>
        <taxon>Pseudotrocha</taxon>
        <taxon>Ploima</taxon>
        <taxon>Brachionidae</taxon>
        <taxon>Brachionus</taxon>
    </lineage>
</organism>
<evidence type="ECO:0000256" key="2">
    <source>
        <dbReference type="ARBA" id="ARBA00022741"/>
    </source>
</evidence>
<dbReference type="GO" id="GO:0005525">
    <property type="term" value="F:GTP binding"/>
    <property type="evidence" value="ECO:0007669"/>
    <property type="project" value="InterPro"/>
</dbReference>